<dbReference type="InterPro" id="IPR036388">
    <property type="entry name" value="WH-like_DNA-bd_sf"/>
</dbReference>
<dbReference type="EMBL" id="JACHWS010000001">
    <property type="protein sequence ID" value="MBB3036483.1"/>
    <property type="molecule type" value="Genomic_DNA"/>
</dbReference>
<proteinExistence type="predicted"/>
<dbReference type="PRINTS" id="PR00778">
    <property type="entry name" value="HTHARSR"/>
</dbReference>
<dbReference type="GO" id="GO:0003700">
    <property type="term" value="F:DNA-binding transcription factor activity"/>
    <property type="evidence" value="ECO:0007669"/>
    <property type="project" value="InterPro"/>
</dbReference>
<organism evidence="2 3">
    <name type="scientific">Hoyosella altamirensis</name>
    <dbReference type="NCBI Taxonomy" id="616997"/>
    <lineage>
        <taxon>Bacteria</taxon>
        <taxon>Bacillati</taxon>
        <taxon>Actinomycetota</taxon>
        <taxon>Actinomycetes</taxon>
        <taxon>Mycobacteriales</taxon>
        <taxon>Hoyosellaceae</taxon>
        <taxon>Hoyosella</taxon>
    </lineage>
</organism>
<dbReference type="SUPFAM" id="SSF46785">
    <property type="entry name" value="Winged helix' DNA-binding domain"/>
    <property type="match status" value="1"/>
</dbReference>
<sequence>MPSSTFAPAFAALGDETRWNILVRLGEAPASASTLAGEFPISRQAIVKHLEILRTAGLAEAEKRGREMIYSPLGSRISTLGRDLQRIADSWDQRLARIKAVAESGERPE</sequence>
<dbReference type="OrthoDB" id="3630048at2"/>
<keyword evidence="2" id="KW-0238">DNA-binding</keyword>
<dbReference type="RefSeq" id="WP_064441780.1">
    <property type="nucleotide sequence ID" value="NZ_BDDI01000015.1"/>
</dbReference>
<dbReference type="Pfam" id="PF12840">
    <property type="entry name" value="HTH_20"/>
    <property type="match status" value="1"/>
</dbReference>
<keyword evidence="3" id="KW-1185">Reference proteome</keyword>
<dbReference type="GO" id="GO:0003677">
    <property type="term" value="F:DNA binding"/>
    <property type="evidence" value="ECO:0007669"/>
    <property type="project" value="UniProtKB-KW"/>
</dbReference>
<comment type="caution">
    <text evidence="2">The sequence shown here is derived from an EMBL/GenBank/DDBJ whole genome shotgun (WGS) entry which is preliminary data.</text>
</comment>
<dbReference type="InterPro" id="IPR001845">
    <property type="entry name" value="HTH_ArsR_DNA-bd_dom"/>
</dbReference>
<feature type="domain" description="HTH arsR-type" evidence="1">
    <location>
        <begin position="1"/>
        <end position="92"/>
    </location>
</feature>
<dbReference type="InterPro" id="IPR036390">
    <property type="entry name" value="WH_DNA-bd_sf"/>
</dbReference>
<dbReference type="InterPro" id="IPR011991">
    <property type="entry name" value="ArsR-like_HTH"/>
</dbReference>
<accession>A0A839RK75</accession>
<dbReference type="PROSITE" id="PS50987">
    <property type="entry name" value="HTH_ARSR_2"/>
    <property type="match status" value="1"/>
</dbReference>
<reference evidence="2 3" key="1">
    <citation type="submission" date="2020-08" db="EMBL/GenBank/DDBJ databases">
        <title>Sequencing the genomes of 1000 actinobacteria strains.</title>
        <authorList>
            <person name="Klenk H.-P."/>
        </authorList>
    </citation>
    <scope>NUCLEOTIDE SEQUENCE [LARGE SCALE GENOMIC DNA]</scope>
    <source>
        <strain evidence="2 3">DSM 45258</strain>
    </source>
</reference>
<evidence type="ECO:0000259" key="1">
    <source>
        <dbReference type="PROSITE" id="PS50987"/>
    </source>
</evidence>
<evidence type="ECO:0000313" key="2">
    <source>
        <dbReference type="EMBL" id="MBB3036483.1"/>
    </source>
</evidence>
<dbReference type="PANTHER" id="PTHR38600">
    <property type="entry name" value="TRANSCRIPTIONAL REGULATORY PROTEIN"/>
    <property type="match status" value="1"/>
</dbReference>
<name>A0A839RK75_9ACTN</name>
<dbReference type="SMART" id="SM00418">
    <property type="entry name" value="HTH_ARSR"/>
    <property type="match status" value="1"/>
</dbReference>
<dbReference type="AlphaFoldDB" id="A0A839RK75"/>
<protein>
    <submittedName>
        <fullName evidence="2">DNA-binding transcriptional ArsR family regulator</fullName>
    </submittedName>
</protein>
<gene>
    <name evidence="2" type="ORF">FHU29_000917</name>
</gene>
<dbReference type="CDD" id="cd00090">
    <property type="entry name" value="HTH_ARSR"/>
    <property type="match status" value="1"/>
</dbReference>
<dbReference type="Gene3D" id="1.10.10.10">
    <property type="entry name" value="Winged helix-like DNA-binding domain superfamily/Winged helix DNA-binding domain"/>
    <property type="match status" value="1"/>
</dbReference>
<dbReference type="NCBIfam" id="NF033788">
    <property type="entry name" value="HTH_metalloreg"/>
    <property type="match status" value="1"/>
</dbReference>
<dbReference type="PANTHER" id="PTHR38600:SF1">
    <property type="entry name" value="TRANSCRIPTIONAL REGULATORY PROTEIN"/>
    <property type="match status" value="1"/>
</dbReference>
<evidence type="ECO:0000313" key="3">
    <source>
        <dbReference type="Proteomes" id="UP000567922"/>
    </source>
</evidence>
<dbReference type="Proteomes" id="UP000567922">
    <property type="component" value="Unassembled WGS sequence"/>
</dbReference>